<keyword evidence="3" id="KW-0963">Cytoplasm</keyword>
<dbReference type="PROSITE" id="PS51918">
    <property type="entry name" value="RADICAL_SAM"/>
    <property type="match status" value="1"/>
</dbReference>
<keyword evidence="5" id="KW-0560">Oxidoreductase</keyword>
<name>A0A8B4QBC8_9BACL</name>
<dbReference type="InterPro" id="IPR004559">
    <property type="entry name" value="HemW-like"/>
</dbReference>
<dbReference type="Proteomes" id="UP000254330">
    <property type="component" value="Unassembled WGS sequence"/>
</dbReference>
<comment type="function">
    <text evidence="3">Probably acts as a heme chaperone, transferring heme to an unknown acceptor. Binds one molecule of heme per monomer, possibly covalently. Binds 1 [4Fe-4S] cluster. The cluster is coordinated with 3 cysteines and an exchangeable S-adenosyl-L-methionine.</text>
</comment>
<keyword evidence="3" id="KW-0411">Iron-sulfur</keyword>
<dbReference type="InterPro" id="IPR006638">
    <property type="entry name" value="Elp3/MiaA/NifB-like_rSAM"/>
</dbReference>
<keyword evidence="8" id="KW-1185">Reference proteome</keyword>
<dbReference type="GO" id="GO:0005737">
    <property type="term" value="C:cytoplasm"/>
    <property type="evidence" value="ECO:0007669"/>
    <property type="project" value="UniProtKB-SubCell"/>
</dbReference>
<dbReference type="InterPro" id="IPR023404">
    <property type="entry name" value="rSAM_horseshoe"/>
</dbReference>
<evidence type="ECO:0000313" key="7">
    <source>
        <dbReference type="Proteomes" id="UP000254330"/>
    </source>
</evidence>
<dbReference type="Pfam" id="PF04055">
    <property type="entry name" value="Radical_SAM"/>
    <property type="match status" value="1"/>
</dbReference>
<protein>
    <recommendedName>
        <fullName evidence="2 3">Heme chaperone HemW</fullName>
    </recommendedName>
</protein>
<dbReference type="InterPro" id="IPR034505">
    <property type="entry name" value="Coproporphyrinogen-III_oxidase"/>
</dbReference>
<dbReference type="GO" id="GO:0006779">
    <property type="term" value="P:porphyrin-containing compound biosynthetic process"/>
    <property type="evidence" value="ECO:0007669"/>
    <property type="project" value="InterPro"/>
</dbReference>
<feature type="domain" description="Radical SAM core" evidence="4">
    <location>
        <begin position="1"/>
        <end position="235"/>
    </location>
</feature>
<dbReference type="PANTHER" id="PTHR13932:SF5">
    <property type="entry name" value="RADICAL S-ADENOSYL METHIONINE DOMAIN-CONTAINING PROTEIN 1, MITOCHONDRIAL"/>
    <property type="match status" value="1"/>
</dbReference>
<evidence type="ECO:0000313" key="8">
    <source>
        <dbReference type="Proteomes" id="UP000294641"/>
    </source>
</evidence>
<evidence type="ECO:0000313" key="5">
    <source>
        <dbReference type="EMBL" id="STX10073.1"/>
    </source>
</evidence>
<evidence type="ECO:0000256" key="3">
    <source>
        <dbReference type="RuleBase" id="RU364116"/>
    </source>
</evidence>
<dbReference type="GO" id="GO:0051539">
    <property type="term" value="F:4 iron, 4 sulfur cluster binding"/>
    <property type="evidence" value="ECO:0007669"/>
    <property type="project" value="UniProtKB-UniRule"/>
</dbReference>
<dbReference type="SFLD" id="SFLDF00562">
    <property type="entry name" value="HemN-like__clustered_with_heat"/>
    <property type="match status" value="1"/>
</dbReference>
<evidence type="ECO:0000256" key="2">
    <source>
        <dbReference type="ARBA" id="ARBA00017228"/>
    </source>
</evidence>
<comment type="caution">
    <text evidence="5">The sequence shown here is derived from an EMBL/GenBank/DDBJ whole genome shotgun (WGS) entry which is preliminary data.</text>
</comment>
<proteinExistence type="inferred from homology"/>
<evidence type="ECO:0000313" key="6">
    <source>
        <dbReference type="EMBL" id="TDR44321.1"/>
    </source>
</evidence>
<reference evidence="5 7" key="1">
    <citation type="submission" date="2018-06" db="EMBL/GenBank/DDBJ databases">
        <authorList>
            <consortium name="Pathogen Informatics"/>
            <person name="Doyle S."/>
        </authorList>
    </citation>
    <scope>NUCLEOTIDE SEQUENCE [LARGE SCALE GENOMIC DNA]</scope>
    <source>
        <strain evidence="5 7">NCTC10597</strain>
    </source>
</reference>
<keyword evidence="3" id="KW-0949">S-adenosyl-L-methionine</keyword>
<reference evidence="6 8" key="2">
    <citation type="submission" date="2019-03" db="EMBL/GenBank/DDBJ databases">
        <title>Genomic Encyclopedia of Type Strains, Phase IV (KMG-IV): sequencing the most valuable type-strain genomes for metagenomic binning, comparative biology and taxonomic classification.</title>
        <authorList>
            <person name="Goeker M."/>
        </authorList>
    </citation>
    <scope>NUCLEOTIDE SEQUENCE [LARGE SCALE GENOMIC DNA]</scope>
    <source>
        <strain evidence="6 8">DSM 20580</strain>
    </source>
</reference>
<dbReference type="GO" id="GO:0004109">
    <property type="term" value="F:coproporphyrinogen oxidase activity"/>
    <property type="evidence" value="ECO:0007669"/>
    <property type="project" value="InterPro"/>
</dbReference>
<keyword evidence="3" id="KW-0143">Chaperone</keyword>
<dbReference type="Proteomes" id="UP000294641">
    <property type="component" value="Unassembled WGS sequence"/>
</dbReference>
<dbReference type="NCBIfam" id="TIGR00539">
    <property type="entry name" value="hemN_rel"/>
    <property type="match status" value="1"/>
</dbReference>
<comment type="subcellular location">
    <subcellularLocation>
        <location evidence="3">Cytoplasm</location>
    </subcellularLocation>
</comment>
<dbReference type="AlphaFoldDB" id="A0A8B4QBC8"/>
<dbReference type="SUPFAM" id="SSF102114">
    <property type="entry name" value="Radical SAM enzymes"/>
    <property type="match status" value="1"/>
</dbReference>
<keyword evidence="3" id="KW-0479">Metal-binding</keyword>
<dbReference type="EMBL" id="SNZG01000001">
    <property type="protein sequence ID" value="TDR44321.1"/>
    <property type="molecule type" value="Genomic_DNA"/>
</dbReference>
<dbReference type="EMBL" id="UGNP01000001">
    <property type="protein sequence ID" value="STX10073.1"/>
    <property type="molecule type" value="Genomic_DNA"/>
</dbReference>
<dbReference type="SMART" id="SM00729">
    <property type="entry name" value="Elp3"/>
    <property type="match status" value="1"/>
</dbReference>
<dbReference type="Gene3D" id="3.80.30.20">
    <property type="entry name" value="tm_1862 like domain"/>
    <property type="match status" value="1"/>
</dbReference>
<dbReference type="PANTHER" id="PTHR13932">
    <property type="entry name" value="COPROPORPHYRINIGEN III OXIDASE"/>
    <property type="match status" value="1"/>
</dbReference>
<keyword evidence="3" id="KW-0349">Heme</keyword>
<dbReference type="OrthoDB" id="9808022at2"/>
<dbReference type="RefSeq" id="WP_109348351.1">
    <property type="nucleotide sequence ID" value="NZ_BJUE01000001.1"/>
</dbReference>
<keyword evidence="3" id="KW-0004">4Fe-4S</keyword>
<dbReference type="GO" id="GO:0046872">
    <property type="term" value="F:metal ion binding"/>
    <property type="evidence" value="ECO:0007669"/>
    <property type="project" value="UniProtKB-UniRule"/>
</dbReference>
<dbReference type="SFLD" id="SFLDF00288">
    <property type="entry name" value="HemN-like__clustered_with_nucl"/>
    <property type="match status" value="1"/>
</dbReference>
<gene>
    <name evidence="5" type="primary">hemN</name>
    <name evidence="6" type="ORF">DFR61_101160</name>
    <name evidence="5" type="ORF">NCTC10597_01783</name>
</gene>
<accession>A0A8B4QBC8</accession>
<dbReference type="SFLD" id="SFLDG01065">
    <property type="entry name" value="anaerobic_coproporphyrinogen-I"/>
    <property type="match status" value="1"/>
</dbReference>
<dbReference type="InterPro" id="IPR007197">
    <property type="entry name" value="rSAM"/>
</dbReference>
<dbReference type="InterPro" id="IPR010723">
    <property type="entry name" value="HemN_C"/>
</dbReference>
<comment type="similarity">
    <text evidence="1">Belongs to the anaerobic coproporphyrinogen-III oxidase family. HemW subfamily.</text>
</comment>
<sequence>MARGVYIHIPFCHQICNYCDFNKVFFKNQPVDEYIESLGREIKMAVESNPTAYSNIKTVFLGGGTPTALSAEQLDRLLTLIVSYISLDDIEEYCTEANPDELTEDKLVVLKRHGINRLSLGVQSFDQELLKKLGRTHENEHVFQTIEKAKEIGFTNISIDLMYGLPGQTIEQWQNTLDQAFSLDLPHFSAYSLIVEPKTIFYNLMNKGKLPLPGEDLEATMYEMLMAQMEAHGLHQYEISNFAKPEHESAHNLIYWDNEEYAGFGAGASGYLDGVRYTNHGPLKKYMDAIDQGELPINHQSKVSLKERVEEEMFLGLRKTNGVNIKHFEDKFKKSMRDIFEGQINKLLNEGLIVETKDTLKLTQQGKFVGNEVFQEFLLD</sequence>
<dbReference type="CDD" id="cd01335">
    <property type="entry name" value="Radical_SAM"/>
    <property type="match status" value="1"/>
</dbReference>
<dbReference type="InterPro" id="IPR058240">
    <property type="entry name" value="rSAM_sf"/>
</dbReference>
<evidence type="ECO:0000256" key="1">
    <source>
        <dbReference type="ARBA" id="ARBA00006100"/>
    </source>
</evidence>
<dbReference type="SFLD" id="SFLDG01082">
    <property type="entry name" value="B12-binding_domain_containing"/>
    <property type="match status" value="1"/>
</dbReference>
<evidence type="ECO:0000259" key="4">
    <source>
        <dbReference type="PROSITE" id="PS51918"/>
    </source>
</evidence>
<dbReference type="SFLD" id="SFLDS00029">
    <property type="entry name" value="Radical_SAM"/>
    <property type="match status" value="1"/>
</dbReference>
<dbReference type="Pfam" id="PF06969">
    <property type="entry name" value="HemN_C"/>
    <property type="match status" value="1"/>
</dbReference>
<keyword evidence="3" id="KW-0408">Iron</keyword>
<organism evidence="5 7">
    <name type="scientific">Kurthia zopfii</name>
    <dbReference type="NCBI Taxonomy" id="1650"/>
    <lineage>
        <taxon>Bacteria</taxon>
        <taxon>Bacillati</taxon>
        <taxon>Bacillota</taxon>
        <taxon>Bacilli</taxon>
        <taxon>Bacillales</taxon>
        <taxon>Caryophanaceae</taxon>
        <taxon>Kurthia</taxon>
    </lineage>
</organism>